<feature type="region of interest" description="Disordered" evidence="7">
    <location>
        <begin position="251"/>
        <end position="270"/>
    </location>
</feature>
<dbReference type="GO" id="GO:0000160">
    <property type="term" value="P:phosphorelay signal transduction system"/>
    <property type="evidence" value="ECO:0007669"/>
    <property type="project" value="UniProtKB-KW"/>
</dbReference>
<proteinExistence type="inferred from homology"/>
<dbReference type="Gene3D" id="1.25.40.10">
    <property type="entry name" value="Tetratricopeptide repeat domain"/>
    <property type="match status" value="3"/>
</dbReference>
<dbReference type="InterPro" id="IPR027417">
    <property type="entry name" value="P-loop_NTPase"/>
</dbReference>
<evidence type="ECO:0000256" key="5">
    <source>
        <dbReference type="ARBA" id="ARBA00023163"/>
    </source>
</evidence>
<dbReference type="InterPro" id="IPR036388">
    <property type="entry name" value="WH-like_DNA-bd_sf"/>
</dbReference>
<dbReference type="InterPro" id="IPR011990">
    <property type="entry name" value="TPR-like_helical_dom_sf"/>
</dbReference>
<evidence type="ECO:0000256" key="6">
    <source>
        <dbReference type="PROSITE-ProRule" id="PRU01091"/>
    </source>
</evidence>
<dbReference type="PROSITE" id="PS51755">
    <property type="entry name" value="OMPR_PHOB"/>
    <property type="match status" value="1"/>
</dbReference>
<dbReference type="EMBL" id="BNBT01000099">
    <property type="protein sequence ID" value="GHE77747.1"/>
    <property type="molecule type" value="Genomic_DNA"/>
</dbReference>
<dbReference type="SMART" id="SM00028">
    <property type="entry name" value="TPR"/>
    <property type="match status" value="5"/>
</dbReference>
<dbReference type="AlphaFoldDB" id="A0A918ZZI1"/>
<keyword evidence="4 6" id="KW-0238">DNA-binding</keyword>
<dbReference type="Pfam" id="PF03704">
    <property type="entry name" value="BTAD"/>
    <property type="match status" value="1"/>
</dbReference>
<dbReference type="GO" id="GO:0006355">
    <property type="term" value="P:regulation of DNA-templated transcription"/>
    <property type="evidence" value="ECO:0007669"/>
    <property type="project" value="InterPro"/>
</dbReference>
<evidence type="ECO:0000313" key="10">
    <source>
        <dbReference type="Proteomes" id="UP000608024"/>
    </source>
</evidence>
<evidence type="ECO:0000256" key="1">
    <source>
        <dbReference type="ARBA" id="ARBA00005820"/>
    </source>
</evidence>
<dbReference type="InterPro" id="IPR002182">
    <property type="entry name" value="NB-ARC"/>
</dbReference>
<organism evidence="9 10">
    <name type="scientific">Streptomyces longispororuber</name>
    <dbReference type="NCBI Taxonomy" id="68230"/>
    <lineage>
        <taxon>Bacteria</taxon>
        <taxon>Bacillati</taxon>
        <taxon>Actinomycetota</taxon>
        <taxon>Actinomycetes</taxon>
        <taxon>Kitasatosporales</taxon>
        <taxon>Streptomycetaceae</taxon>
        <taxon>Streptomyces</taxon>
    </lineage>
</organism>
<dbReference type="InterPro" id="IPR019734">
    <property type="entry name" value="TPR_rpt"/>
</dbReference>
<dbReference type="GO" id="GO:0043531">
    <property type="term" value="F:ADP binding"/>
    <property type="evidence" value="ECO:0007669"/>
    <property type="project" value="InterPro"/>
</dbReference>
<dbReference type="SUPFAM" id="SSF48452">
    <property type="entry name" value="TPR-like"/>
    <property type="match status" value="2"/>
</dbReference>
<dbReference type="InterPro" id="IPR016032">
    <property type="entry name" value="Sig_transdc_resp-reg_C-effctor"/>
</dbReference>
<dbReference type="SUPFAM" id="SSF52540">
    <property type="entry name" value="P-loop containing nucleoside triphosphate hydrolases"/>
    <property type="match status" value="1"/>
</dbReference>
<accession>A0A918ZZI1</accession>
<keyword evidence="10" id="KW-1185">Reference proteome</keyword>
<comment type="similarity">
    <text evidence="1">Belongs to the AfsR/DnrI/RedD regulatory family.</text>
</comment>
<keyword evidence="5" id="KW-0804">Transcription</keyword>
<dbReference type="CDD" id="cd15831">
    <property type="entry name" value="BTAD"/>
    <property type="match status" value="1"/>
</dbReference>
<dbReference type="InterPro" id="IPR051677">
    <property type="entry name" value="AfsR-DnrI-RedD_regulator"/>
</dbReference>
<evidence type="ECO:0000313" key="9">
    <source>
        <dbReference type="EMBL" id="GHE77747.1"/>
    </source>
</evidence>
<keyword evidence="2" id="KW-0902">Two-component regulatory system</keyword>
<dbReference type="InterPro" id="IPR005158">
    <property type="entry name" value="BTAD"/>
</dbReference>
<reference evidence="9" key="2">
    <citation type="submission" date="2020-09" db="EMBL/GenBank/DDBJ databases">
        <authorList>
            <person name="Sun Q."/>
            <person name="Ohkuma M."/>
        </authorList>
    </citation>
    <scope>NUCLEOTIDE SEQUENCE</scope>
    <source>
        <strain evidence="9">JCM 4784</strain>
    </source>
</reference>
<reference evidence="9" key="1">
    <citation type="journal article" date="2014" name="Int. J. Syst. Evol. Microbiol.">
        <title>Complete genome sequence of Corynebacterium casei LMG S-19264T (=DSM 44701T), isolated from a smear-ripened cheese.</title>
        <authorList>
            <consortium name="US DOE Joint Genome Institute (JGI-PGF)"/>
            <person name="Walter F."/>
            <person name="Albersmeier A."/>
            <person name="Kalinowski J."/>
            <person name="Ruckert C."/>
        </authorList>
    </citation>
    <scope>NUCLEOTIDE SEQUENCE</scope>
    <source>
        <strain evidence="9">JCM 4784</strain>
    </source>
</reference>
<dbReference type="Gene3D" id="1.10.10.10">
    <property type="entry name" value="Winged helix-like DNA-binding domain superfamily/Winged helix DNA-binding domain"/>
    <property type="match status" value="1"/>
</dbReference>
<protein>
    <submittedName>
        <fullName evidence="9">SARP family transcriptional regulator</fullName>
    </submittedName>
</protein>
<dbReference type="PANTHER" id="PTHR35807:SF1">
    <property type="entry name" value="TRANSCRIPTIONAL REGULATOR REDD"/>
    <property type="match status" value="1"/>
</dbReference>
<feature type="domain" description="OmpR/PhoB-type" evidence="8">
    <location>
        <begin position="1"/>
        <end position="98"/>
    </location>
</feature>
<dbReference type="RefSeq" id="WP_190138519.1">
    <property type="nucleotide sequence ID" value="NZ_BNBT01000099.1"/>
</dbReference>
<dbReference type="Proteomes" id="UP000608024">
    <property type="component" value="Unassembled WGS sequence"/>
</dbReference>
<name>A0A918ZZI1_9ACTN</name>
<evidence type="ECO:0000259" key="8">
    <source>
        <dbReference type="PROSITE" id="PS51755"/>
    </source>
</evidence>
<feature type="DNA-binding region" description="OmpR/PhoB-type" evidence="6">
    <location>
        <begin position="1"/>
        <end position="98"/>
    </location>
</feature>
<evidence type="ECO:0000256" key="7">
    <source>
        <dbReference type="SAM" id="MobiDB-lite"/>
    </source>
</evidence>
<dbReference type="Pfam" id="PF00486">
    <property type="entry name" value="Trans_reg_C"/>
    <property type="match status" value="1"/>
</dbReference>
<dbReference type="Pfam" id="PF00931">
    <property type="entry name" value="NB-ARC"/>
    <property type="match status" value="1"/>
</dbReference>
<evidence type="ECO:0000256" key="4">
    <source>
        <dbReference type="ARBA" id="ARBA00023125"/>
    </source>
</evidence>
<gene>
    <name evidence="9" type="ORF">GCM10018785_52510</name>
</gene>
<dbReference type="SMART" id="SM01043">
    <property type="entry name" value="BTAD"/>
    <property type="match status" value="1"/>
</dbReference>
<dbReference type="InterPro" id="IPR001867">
    <property type="entry name" value="OmpR/PhoB-type_DNA-bd"/>
</dbReference>
<dbReference type="Gene3D" id="3.40.50.300">
    <property type="entry name" value="P-loop containing nucleotide triphosphate hydrolases"/>
    <property type="match status" value="1"/>
</dbReference>
<comment type="caution">
    <text evidence="9">The sequence shown here is derived from an EMBL/GenBank/DDBJ whole genome shotgun (WGS) entry which is preliminary data.</text>
</comment>
<evidence type="ECO:0000256" key="2">
    <source>
        <dbReference type="ARBA" id="ARBA00023012"/>
    </source>
</evidence>
<evidence type="ECO:0000256" key="3">
    <source>
        <dbReference type="ARBA" id="ARBA00023015"/>
    </source>
</evidence>
<dbReference type="SUPFAM" id="SSF46894">
    <property type="entry name" value="C-terminal effector domain of the bipartite response regulators"/>
    <property type="match status" value="1"/>
</dbReference>
<dbReference type="GO" id="GO:0003677">
    <property type="term" value="F:DNA binding"/>
    <property type="evidence" value="ECO:0007669"/>
    <property type="project" value="UniProtKB-UniRule"/>
</dbReference>
<dbReference type="PANTHER" id="PTHR35807">
    <property type="entry name" value="TRANSCRIPTIONAL REGULATOR REDD-RELATED"/>
    <property type="match status" value="1"/>
</dbReference>
<dbReference type="SMART" id="SM00862">
    <property type="entry name" value="Trans_reg_C"/>
    <property type="match status" value="1"/>
</dbReference>
<keyword evidence="3" id="KW-0805">Transcription regulation</keyword>
<dbReference type="PRINTS" id="PR00364">
    <property type="entry name" value="DISEASERSIST"/>
</dbReference>
<sequence length="1033" mass="111419">MSCSLSFGLLGPLEVHADGHRVPIGSARQRAVLVMLLLHRDRVVSVSTLIAAVWPDQPPATARNQIAICVAALRKTFRETAGVTDLIDTVHPGYRLNATGHRVDVGELSDALAEARRAAADERLAAAACHFERALTLWRGTALDGLSGGAIDHETARLAESWLSLNEEYAAVLLRLGEHRAVVVRLTAFVAEHPLREEARLLLMRAHHLAGQRAEALEVYRQGRRALAEELGIEPGAALRELHNRILQDTAGRRATRPARPAPAPAVTGAAPGGAAAPAYATGTALTATGLLEPEPAWAARAVPAQLPLPPASFTARTREIEALDGLLPGRRKPGTVGIAVVSGRGGVGKSSLAVYWANRVADQFPDGQLFIDVRGYHEHDQPVTPMSVLDQSLRALGVPSAHIPATLPECAALYRSMLDGKRILVVLDDVSSYAQVKTLLPGLGDCCVLITGRDSLDELTAEFAALRIDLKGLGRSEAVDMLTAAVGPERVRAEPDEAAQLADLCDRLPLALRIAATRLATRPHWTLRHLVTQLEDRRRRLDMLSPNDGGVRASFWMSYRELPTSAARLYRLLGLLTAPDFAAWTGAALLGVGPHEAEELIEQLVEAQLLEVCPVRPGRPTRYRFQDLLRLYAVERSAVEDPAAAREAALDRVFTAAAGLAAAAHEKLYGKGAVTAGPQAPLPADLWLHGLLADPLEWFDAERETLVALVTHAAQTGRAEYAWSLAAYTVPLFETRNYHEDWQRTAESALAASRQAGDALGEGTMLRSLGTLAIYRRRYQEAQALLTDALRVLDGVGDQQGLAMVLRNLALCARFHGDLAGAARHCDDALEAFARTDDLSGRAHALGLLAQIELERGNSERGIELCRKAVEASDEAGSPRGKAQNIYRLAEALLCVGVPQQAEDACRNVIALTRRQGDRLGEVYGLRALGEALWRQNLPYKAEAALTEALAASEGLGDTFLQARIETDLACAEALRGDRLAAQRLRRAHESFGRLAAPSWQRRTERLLKALSADGSEPRPAALTRALETASG</sequence>